<accession>A0A1V6Q384</accession>
<name>A0A1V6Q384_9EURO</name>
<dbReference type="AlphaFoldDB" id="A0A1V6Q384"/>
<dbReference type="EMBL" id="MDYN01000015">
    <property type="protein sequence ID" value="OQD83713.1"/>
    <property type="molecule type" value="Genomic_DNA"/>
</dbReference>
<organism evidence="1 2">
    <name type="scientific">Penicillium antarcticum</name>
    <dbReference type="NCBI Taxonomy" id="416450"/>
    <lineage>
        <taxon>Eukaryota</taxon>
        <taxon>Fungi</taxon>
        <taxon>Dikarya</taxon>
        <taxon>Ascomycota</taxon>
        <taxon>Pezizomycotina</taxon>
        <taxon>Eurotiomycetes</taxon>
        <taxon>Eurotiomycetidae</taxon>
        <taxon>Eurotiales</taxon>
        <taxon>Aspergillaceae</taxon>
        <taxon>Penicillium</taxon>
    </lineage>
</organism>
<proteinExistence type="predicted"/>
<evidence type="ECO:0000313" key="2">
    <source>
        <dbReference type="Proteomes" id="UP000191672"/>
    </source>
</evidence>
<reference evidence="2" key="1">
    <citation type="journal article" date="2017" name="Nat. Microbiol.">
        <title>Global analysis of biosynthetic gene clusters reveals vast potential of secondary metabolite production in Penicillium species.</title>
        <authorList>
            <person name="Nielsen J.C."/>
            <person name="Grijseels S."/>
            <person name="Prigent S."/>
            <person name="Ji B."/>
            <person name="Dainat J."/>
            <person name="Nielsen K.F."/>
            <person name="Frisvad J.C."/>
            <person name="Workman M."/>
            <person name="Nielsen J."/>
        </authorList>
    </citation>
    <scope>NUCLEOTIDE SEQUENCE [LARGE SCALE GENOMIC DNA]</scope>
    <source>
        <strain evidence="2">IBT 31811</strain>
    </source>
</reference>
<protein>
    <submittedName>
        <fullName evidence="1">Uncharacterized protein</fullName>
    </submittedName>
</protein>
<gene>
    <name evidence="1" type="ORF">PENANT_c015G10106</name>
</gene>
<sequence length="101" mass="11234">MLDKVNGALAMASDEAITGIKDFQSLLSAFNLAAATPLTRRHVPLKPSSKLLRTRFCAQRDFRSRVERTRREAGIDSMSDVRTGMDLYMQHGQNPPADTLV</sequence>
<dbReference type="Proteomes" id="UP000191672">
    <property type="component" value="Unassembled WGS sequence"/>
</dbReference>
<evidence type="ECO:0000313" key="1">
    <source>
        <dbReference type="EMBL" id="OQD83713.1"/>
    </source>
</evidence>
<keyword evidence="2" id="KW-1185">Reference proteome</keyword>
<comment type="caution">
    <text evidence="1">The sequence shown here is derived from an EMBL/GenBank/DDBJ whole genome shotgun (WGS) entry which is preliminary data.</text>
</comment>